<reference evidence="1 2" key="1">
    <citation type="submission" date="2018-06" db="EMBL/GenBank/DDBJ databases">
        <authorList>
            <consortium name="Pathogen Informatics"/>
            <person name="Doyle S."/>
        </authorList>
    </citation>
    <scope>NUCLEOTIDE SEQUENCE [LARGE SCALE GENOMIC DNA]</scope>
    <source>
        <strain evidence="1 2">NCTC9637</strain>
    </source>
</reference>
<evidence type="ECO:0000313" key="2">
    <source>
        <dbReference type="Proteomes" id="UP000255099"/>
    </source>
</evidence>
<protein>
    <submittedName>
        <fullName evidence="1">Non-ribosomal peptide synthetase</fullName>
    </submittedName>
</protein>
<name>A0A377VYV5_KLEPN</name>
<gene>
    <name evidence="1" type="ORF">NCTC9637_02655</name>
</gene>
<accession>A0A377VYV5</accession>
<sequence length="64" mass="6968">MMSGNPLSWPQEQCHIIDQLYPYSAVNIIGGVVTIEGNCRSAPRPTRGHPSPPFGNLMRCVCGL</sequence>
<dbReference type="AlphaFoldDB" id="A0A377VYV5"/>
<proteinExistence type="predicted"/>
<organism evidence="1 2">
    <name type="scientific">Klebsiella pneumoniae</name>
    <dbReference type="NCBI Taxonomy" id="573"/>
    <lineage>
        <taxon>Bacteria</taxon>
        <taxon>Pseudomonadati</taxon>
        <taxon>Pseudomonadota</taxon>
        <taxon>Gammaproteobacteria</taxon>
        <taxon>Enterobacterales</taxon>
        <taxon>Enterobacteriaceae</taxon>
        <taxon>Klebsiella/Raoultella group</taxon>
        <taxon>Klebsiella</taxon>
        <taxon>Klebsiella pneumoniae complex</taxon>
    </lineage>
</organism>
<dbReference type="Proteomes" id="UP000255099">
    <property type="component" value="Unassembled WGS sequence"/>
</dbReference>
<dbReference type="EMBL" id="UGLB01000003">
    <property type="protein sequence ID" value="STT47730.1"/>
    <property type="molecule type" value="Genomic_DNA"/>
</dbReference>
<evidence type="ECO:0000313" key="1">
    <source>
        <dbReference type="EMBL" id="STT47730.1"/>
    </source>
</evidence>